<organism evidence="2 3">
    <name type="scientific">Datura stramonium</name>
    <name type="common">Jimsonweed</name>
    <name type="synonym">Common thornapple</name>
    <dbReference type="NCBI Taxonomy" id="4076"/>
    <lineage>
        <taxon>Eukaryota</taxon>
        <taxon>Viridiplantae</taxon>
        <taxon>Streptophyta</taxon>
        <taxon>Embryophyta</taxon>
        <taxon>Tracheophyta</taxon>
        <taxon>Spermatophyta</taxon>
        <taxon>Magnoliopsida</taxon>
        <taxon>eudicotyledons</taxon>
        <taxon>Gunneridae</taxon>
        <taxon>Pentapetalae</taxon>
        <taxon>asterids</taxon>
        <taxon>lamiids</taxon>
        <taxon>Solanales</taxon>
        <taxon>Solanaceae</taxon>
        <taxon>Solanoideae</taxon>
        <taxon>Datureae</taxon>
        <taxon>Datura</taxon>
    </lineage>
</organism>
<feature type="compositionally biased region" description="Pro residues" evidence="1">
    <location>
        <begin position="163"/>
        <end position="180"/>
    </location>
</feature>
<proteinExistence type="predicted"/>
<protein>
    <submittedName>
        <fullName evidence="2">Uncharacterized protein</fullName>
    </submittedName>
</protein>
<evidence type="ECO:0000313" key="3">
    <source>
        <dbReference type="Proteomes" id="UP000823775"/>
    </source>
</evidence>
<accession>A0ABS8UVW3</accession>
<keyword evidence="3" id="KW-1185">Reference proteome</keyword>
<feature type="region of interest" description="Disordered" evidence="1">
    <location>
        <begin position="160"/>
        <end position="180"/>
    </location>
</feature>
<evidence type="ECO:0000313" key="2">
    <source>
        <dbReference type="EMBL" id="MCD9638176.1"/>
    </source>
</evidence>
<sequence>MGCQFSLASSRRPDLGLCSSQKVDRVLTLNFPLFPFSTISHIFNKPSFHLTSINIHLALAQSPSLSSPLNSSSHLPFHSTDIPTNSAEAPTTTLTDVLKIAQMAQVNESQIVKLAKAISSMIQHAIKKAMKPYRDKLRGLYSTVEVLENEVIALRNDVATLTGPPPASNPTPPEPAGVTS</sequence>
<dbReference type="EMBL" id="JACEIK010002639">
    <property type="protein sequence ID" value="MCD9638176.1"/>
    <property type="molecule type" value="Genomic_DNA"/>
</dbReference>
<dbReference type="Proteomes" id="UP000823775">
    <property type="component" value="Unassembled WGS sequence"/>
</dbReference>
<evidence type="ECO:0000256" key="1">
    <source>
        <dbReference type="SAM" id="MobiDB-lite"/>
    </source>
</evidence>
<name>A0ABS8UVW3_DATST</name>
<gene>
    <name evidence="2" type="ORF">HAX54_021952</name>
</gene>
<comment type="caution">
    <text evidence="2">The sequence shown here is derived from an EMBL/GenBank/DDBJ whole genome shotgun (WGS) entry which is preliminary data.</text>
</comment>
<reference evidence="2 3" key="1">
    <citation type="journal article" date="2021" name="BMC Genomics">
        <title>Datura genome reveals duplications of psychoactive alkaloid biosynthetic genes and high mutation rate following tissue culture.</title>
        <authorList>
            <person name="Rajewski A."/>
            <person name="Carter-House D."/>
            <person name="Stajich J."/>
            <person name="Litt A."/>
        </authorList>
    </citation>
    <scope>NUCLEOTIDE SEQUENCE [LARGE SCALE GENOMIC DNA]</scope>
    <source>
        <strain evidence="2">AR-01</strain>
    </source>
</reference>